<dbReference type="Proteomes" id="UP000291822">
    <property type="component" value="Unassembled WGS sequence"/>
</dbReference>
<evidence type="ECO:0000313" key="4">
    <source>
        <dbReference type="EMBL" id="TCI12910.1"/>
    </source>
</evidence>
<dbReference type="SUPFAM" id="SSF51735">
    <property type="entry name" value="NAD(P)-binding Rossmann-fold domains"/>
    <property type="match status" value="1"/>
</dbReference>
<dbReference type="PROSITE" id="PS00061">
    <property type="entry name" value="ADH_SHORT"/>
    <property type="match status" value="1"/>
</dbReference>
<keyword evidence="5" id="KW-1185">Reference proteome</keyword>
<dbReference type="GO" id="GO:0016491">
    <property type="term" value="F:oxidoreductase activity"/>
    <property type="evidence" value="ECO:0007669"/>
    <property type="project" value="UniProtKB-KW"/>
</dbReference>
<dbReference type="RefSeq" id="WP_131150308.1">
    <property type="nucleotide sequence ID" value="NZ_SJTG01000001.1"/>
</dbReference>
<comment type="caution">
    <text evidence="4">The sequence shown here is derived from an EMBL/GenBank/DDBJ whole genome shotgun (WGS) entry which is preliminary data.</text>
</comment>
<evidence type="ECO:0000313" key="5">
    <source>
        <dbReference type="Proteomes" id="UP000291822"/>
    </source>
</evidence>
<dbReference type="PRINTS" id="PR00081">
    <property type="entry name" value="GDHRDH"/>
</dbReference>
<dbReference type="PANTHER" id="PTHR44196">
    <property type="entry name" value="DEHYDROGENASE/REDUCTASE SDR FAMILY MEMBER 7B"/>
    <property type="match status" value="1"/>
</dbReference>
<gene>
    <name evidence="4" type="ORF">EZM97_06230</name>
</gene>
<dbReference type="GO" id="GO:0016020">
    <property type="term" value="C:membrane"/>
    <property type="evidence" value="ECO:0007669"/>
    <property type="project" value="TreeGrafter"/>
</dbReference>
<dbReference type="InterPro" id="IPR002347">
    <property type="entry name" value="SDR_fam"/>
</dbReference>
<organism evidence="4 5">
    <name type="scientific">Dyella soli</name>
    <dbReference type="NCBI Taxonomy" id="522319"/>
    <lineage>
        <taxon>Bacteria</taxon>
        <taxon>Pseudomonadati</taxon>
        <taxon>Pseudomonadota</taxon>
        <taxon>Gammaproteobacteria</taxon>
        <taxon>Lysobacterales</taxon>
        <taxon>Rhodanobacteraceae</taxon>
        <taxon>Dyella</taxon>
    </lineage>
</organism>
<proteinExistence type="inferred from homology"/>
<dbReference type="EMBL" id="SJTG01000001">
    <property type="protein sequence ID" value="TCI12910.1"/>
    <property type="molecule type" value="Genomic_DNA"/>
</dbReference>
<dbReference type="Gene3D" id="3.40.50.720">
    <property type="entry name" value="NAD(P)-binding Rossmann-like Domain"/>
    <property type="match status" value="1"/>
</dbReference>
<evidence type="ECO:0000256" key="2">
    <source>
        <dbReference type="ARBA" id="ARBA00023002"/>
    </source>
</evidence>
<accession>A0A4R0Z3H6</accession>
<dbReference type="PIRSF" id="PIRSF000126">
    <property type="entry name" value="11-beta-HSD1"/>
    <property type="match status" value="1"/>
</dbReference>
<dbReference type="InterPro" id="IPR020904">
    <property type="entry name" value="Sc_DH/Rdtase_CS"/>
</dbReference>
<reference evidence="4 5" key="1">
    <citation type="submission" date="2019-02" db="EMBL/GenBank/DDBJ databases">
        <title>Dyella amyloliquefaciens sp. nov., isolated from forest soil.</title>
        <authorList>
            <person name="Gao Z.-H."/>
            <person name="Qiu L.-H."/>
        </authorList>
    </citation>
    <scope>NUCLEOTIDE SEQUENCE [LARGE SCALE GENOMIC DNA]</scope>
    <source>
        <strain evidence="4 5">KACC 12747</strain>
    </source>
</reference>
<comment type="similarity">
    <text evidence="1 3">Belongs to the short-chain dehydrogenases/reductases (SDR) family.</text>
</comment>
<sequence length="271" mass="29307">MNPRIHPDTVLITGASSGIGAMYARRLAAQGHDLILVARQQNKLDALATDLQQHHAVRVEVMPADLTLPDDRSRIEQRLRGDDAINMLINNAGMSVSGGNAQADPDTVEAMIALNVTAPTRLVRAMLPRLLSQARGTIVNVSSVLALAPERFGGSYAATKSYLLSFSQALQREVAGHGVRIQVVLPGVVRTDIWERAGSSLDRFPADMVMEVDELVDAALAGLNQGELVTIPSLPDLGEWDAINEARRALLPKLSLRHAAERYRSDISEDA</sequence>
<protein>
    <submittedName>
        <fullName evidence="4">SDR family oxidoreductase</fullName>
    </submittedName>
</protein>
<name>A0A4R0Z3H6_9GAMM</name>
<keyword evidence="2" id="KW-0560">Oxidoreductase</keyword>
<dbReference type="AlphaFoldDB" id="A0A4R0Z3H6"/>
<dbReference type="PANTHER" id="PTHR44196:SF2">
    <property type="entry name" value="SHORT-CHAIN DEHYDROGENASE-RELATED"/>
    <property type="match status" value="1"/>
</dbReference>
<dbReference type="Pfam" id="PF00106">
    <property type="entry name" value="adh_short"/>
    <property type="match status" value="1"/>
</dbReference>
<dbReference type="PRINTS" id="PR00080">
    <property type="entry name" value="SDRFAMILY"/>
</dbReference>
<evidence type="ECO:0000256" key="3">
    <source>
        <dbReference type="RuleBase" id="RU000363"/>
    </source>
</evidence>
<evidence type="ECO:0000256" key="1">
    <source>
        <dbReference type="ARBA" id="ARBA00006484"/>
    </source>
</evidence>
<dbReference type="InterPro" id="IPR036291">
    <property type="entry name" value="NAD(P)-bd_dom_sf"/>
</dbReference>